<feature type="compositionally biased region" description="Polar residues" evidence="1">
    <location>
        <begin position="244"/>
        <end position="264"/>
    </location>
</feature>
<feature type="compositionally biased region" description="Basic and acidic residues" evidence="1">
    <location>
        <begin position="219"/>
        <end position="243"/>
    </location>
</feature>
<organism evidence="2 3">
    <name type="scientific">Sporothrix curviconia</name>
    <dbReference type="NCBI Taxonomy" id="1260050"/>
    <lineage>
        <taxon>Eukaryota</taxon>
        <taxon>Fungi</taxon>
        <taxon>Dikarya</taxon>
        <taxon>Ascomycota</taxon>
        <taxon>Pezizomycotina</taxon>
        <taxon>Sordariomycetes</taxon>
        <taxon>Sordariomycetidae</taxon>
        <taxon>Ophiostomatales</taxon>
        <taxon>Ophiostomataceae</taxon>
        <taxon>Sporothrix</taxon>
    </lineage>
</organism>
<protein>
    <submittedName>
        <fullName evidence="2">Uncharacterized protein</fullName>
    </submittedName>
</protein>
<feature type="compositionally biased region" description="Acidic residues" evidence="1">
    <location>
        <begin position="12"/>
        <end position="26"/>
    </location>
</feature>
<proteinExistence type="predicted"/>
<name>A0ABP0AWV6_9PEZI</name>
<dbReference type="EMBL" id="CAWUHB010000004">
    <property type="protein sequence ID" value="CAK7211748.1"/>
    <property type="molecule type" value="Genomic_DNA"/>
</dbReference>
<feature type="compositionally biased region" description="Polar residues" evidence="1">
    <location>
        <begin position="133"/>
        <end position="164"/>
    </location>
</feature>
<sequence>MSPEQGANFIDDNNDNNDDGNDDGDVESIILTPNEFHRNPQQHSSYDSTSMRNSMTNATRDDTPTSWLQMDDTEPSPEPQQSLSLASIDSEGSWLSGRTASRRRATQMQPSLDSVSQSFHQQKASQYHRHDQSWTSNGPGSTNDQRSLSPTETAHGNMSASGISQVEEDESSIVMDDEYLSRLARSSTGRGSRAATKRESMGDMLPSSDDELDTVNGDADVRRGSVNEKRTFYDGEEGSERADSPTSPISPTSMASPISQASSDFNKEEEAGVQRATSVNLGRGHVRHISAGSAKLLEITPSPRNSVDARATRPRQPLF</sequence>
<accession>A0ABP0AWV6</accession>
<reference evidence="2 3" key="1">
    <citation type="submission" date="2024-01" db="EMBL/GenBank/DDBJ databases">
        <authorList>
            <person name="Allen C."/>
            <person name="Tagirdzhanova G."/>
        </authorList>
    </citation>
    <scope>NUCLEOTIDE SEQUENCE [LARGE SCALE GENOMIC DNA]</scope>
</reference>
<feature type="region of interest" description="Disordered" evidence="1">
    <location>
        <begin position="1"/>
        <end position="285"/>
    </location>
</feature>
<feature type="compositionally biased region" description="Acidic residues" evidence="1">
    <location>
        <begin position="166"/>
        <end position="178"/>
    </location>
</feature>
<feature type="region of interest" description="Disordered" evidence="1">
    <location>
        <begin position="300"/>
        <end position="319"/>
    </location>
</feature>
<dbReference type="Proteomes" id="UP001642405">
    <property type="component" value="Unassembled WGS sequence"/>
</dbReference>
<evidence type="ECO:0000313" key="2">
    <source>
        <dbReference type="EMBL" id="CAK7211748.1"/>
    </source>
</evidence>
<evidence type="ECO:0000313" key="3">
    <source>
        <dbReference type="Proteomes" id="UP001642405"/>
    </source>
</evidence>
<feature type="compositionally biased region" description="Polar residues" evidence="1">
    <location>
        <begin position="106"/>
        <end position="125"/>
    </location>
</feature>
<feature type="compositionally biased region" description="Polar residues" evidence="1">
    <location>
        <begin position="39"/>
        <end position="68"/>
    </location>
</feature>
<evidence type="ECO:0000256" key="1">
    <source>
        <dbReference type="SAM" id="MobiDB-lite"/>
    </source>
</evidence>
<keyword evidence="3" id="KW-1185">Reference proteome</keyword>
<gene>
    <name evidence="2" type="ORF">SCUCBS95973_001224</name>
</gene>
<comment type="caution">
    <text evidence="2">The sequence shown here is derived from an EMBL/GenBank/DDBJ whole genome shotgun (WGS) entry which is preliminary data.</text>
</comment>